<keyword evidence="2" id="KW-1185">Reference proteome</keyword>
<comment type="caution">
    <text evidence="1">The sequence shown here is derived from an EMBL/GenBank/DDBJ whole genome shotgun (WGS) entry which is preliminary data.</text>
</comment>
<dbReference type="EMBL" id="RBKT01000001">
    <property type="protein sequence ID" value="RKR89159.1"/>
    <property type="molecule type" value="Genomic_DNA"/>
</dbReference>
<organism evidence="1 2">
    <name type="scientific">Micromonospora pisi</name>
    <dbReference type="NCBI Taxonomy" id="589240"/>
    <lineage>
        <taxon>Bacteria</taxon>
        <taxon>Bacillati</taxon>
        <taxon>Actinomycetota</taxon>
        <taxon>Actinomycetes</taxon>
        <taxon>Micromonosporales</taxon>
        <taxon>Micromonosporaceae</taxon>
        <taxon>Micromonospora</taxon>
    </lineage>
</organism>
<name>A0A495JM93_9ACTN</name>
<evidence type="ECO:0000313" key="1">
    <source>
        <dbReference type="EMBL" id="RKR89159.1"/>
    </source>
</evidence>
<evidence type="ECO:0000313" key="2">
    <source>
        <dbReference type="Proteomes" id="UP000277671"/>
    </source>
</evidence>
<accession>A0A495JM93</accession>
<gene>
    <name evidence="1" type="ORF">BDK92_3497</name>
</gene>
<dbReference type="AlphaFoldDB" id="A0A495JM93"/>
<reference evidence="1 2" key="1">
    <citation type="submission" date="2018-10" db="EMBL/GenBank/DDBJ databases">
        <title>Sequencing the genomes of 1000 actinobacteria strains.</title>
        <authorList>
            <person name="Klenk H.-P."/>
        </authorList>
    </citation>
    <scope>NUCLEOTIDE SEQUENCE [LARGE SCALE GENOMIC DNA]</scope>
    <source>
        <strain evidence="1 2">DSM 45175</strain>
    </source>
</reference>
<sequence length="338" mass="36264">MTIDTLDEAYRRLHRTGPEFEGWLSNHGPMAVEALVHHGHDAGVHRWLDSYLDRLDELPRGVNPIDDWRAALGDPKRTGDWLAYFARTVAETPWRTVLATWWPRLLPGIAASATHGVIRVGHAVRALRDHTTPDRVTELGQALAYWAARWQPVPGAGAAAGTSGVADASDRLPRVPCQDGGIRDRLTQLSDVPGWPTALAGLRPPTGPDDAPRLLAEVVHRASLDFLRFGHANPVMLVHTVTAPTAVLRTLPELAPELWLPSLDAAWSATAAVTAAYAPAGGATPPPITVDSAEEAFDRASRNGDEHVVKLADAVVDVYAGTGDRSALAAAVYAAQLI</sequence>
<protein>
    <submittedName>
        <fullName evidence="1">Uncharacterized protein DUF4243</fullName>
    </submittedName>
</protein>
<dbReference type="Proteomes" id="UP000277671">
    <property type="component" value="Unassembled WGS sequence"/>
</dbReference>
<dbReference type="OrthoDB" id="6396144at2"/>
<proteinExistence type="predicted"/>